<dbReference type="SUPFAM" id="SSF54427">
    <property type="entry name" value="NTF2-like"/>
    <property type="match status" value="1"/>
</dbReference>
<accession>A0A3G5A5K7</accession>
<organism evidence="1">
    <name type="scientific">Hyperionvirus sp</name>
    <dbReference type="NCBI Taxonomy" id="2487770"/>
    <lineage>
        <taxon>Viruses</taxon>
        <taxon>Varidnaviria</taxon>
        <taxon>Bamfordvirae</taxon>
        <taxon>Nucleocytoviricota</taxon>
        <taxon>Megaviricetes</taxon>
        <taxon>Imitervirales</taxon>
        <taxon>Mimiviridae</taxon>
        <taxon>Klosneuvirinae</taxon>
    </lineage>
</organism>
<proteinExistence type="predicted"/>
<gene>
    <name evidence="1" type="ORF">Hyperionvirus1_114</name>
</gene>
<name>A0A3G5A5K7_9VIRU</name>
<sequence length="87" mass="10048">MVIRAAASAVLPVKPAVALKAYFEAVNAQCDRERKVERISDTFADDTEIVSQNGQRWRGRDGVKRFYYPRRRPCVNLAFVLFRAMKR</sequence>
<reference evidence="1" key="1">
    <citation type="submission" date="2018-10" db="EMBL/GenBank/DDBJ databases">
        <title>Hidden diversity of soil giant viruses.</title>
        <authorList>
            <person name="Schulz F."/>
            <person name="Alteio L."/>
            <person name="Goudeau D."/>
            <person name="Ryan E.M."/>
            <person name="Malmstrom R.R."/>
            <person name="Blanchard J."/>
            <person name="Woyke T."/>
        </authorList>
    </citation>
    <scope>NUCLEOTIDE SEQUENCE</scope>
    <source>
        <strain evidence="1">HYV1</strain>
    </source>
</reference>
<dbReference type="EMBL" id="MK072383">
    <property type="protein sequence ID" value="AYV82535.1"/>
    <property type="molecule type" value="Genomic_DNA"/>
</dbReference>
<dbReference type="Gene3D" id="3.10.450.50">
    <property type="match status" value="1"/>
</dbReference>
<evidence type="ECO:0008006" key="2">
    <source>
        <dbReference type="Google" id="ProtNLM"/>
    </source>
</evidence>
<evidence type="ECO:0000313" key="1">
    <source>
        <dbReference type="EMBL" id="AYV82535.1"/>
    </source>
</evidence>
<dbReference type="InterPro" id="IPR032710">
    <property type="entry name" value="NTF2-like_dom_sf"/>
</dbReference>
<protein>
    <recommendedName>
        <fullName evidence="2">SnoaL-like domain-containing protein</fullName>
    </recommendedName>
</protein>